<accession>A0AAE1WG54</accession>
<proteinExistence type="predicted"/>
<dbReference type="Pfam" id="PF24068">
    <property type="entry name" value="TPD1_C"/>
    <property type="match status" value="1"/>
</dbReference>
<gene>
    <name evidence="2" type="ORF">Sango_2044600</name>
</gene>
<reference evidence="2" key="1">
    <citation type="submission" date="2020-06" db="EMBL/GenBank/DDBJ databases">
        <authorList>
            <person name="Li T."/>
            <person name="Hu X."/>
            <person name="Zhang T."/>
            <person name="Song X."/>
            <person name="Zhang H."/>
            <person name="Dai N."/>
            <person name="Sheng W."/>
            <person name="Hou X."/>
            <person name="Wei L."/>
        </authorList>
    </citation>
    <scope>NUCLEOTIDE SEQUENCE</scope>
    <source>
        <strain evidence="2">K16</strain>
        <tissue evidence="2">Leaf</tissue>
    </source>
</reference>
<sequence length="147" mass="16166">MNIISYYTMILALFSNFAKSKLLIQNETVHESHDKLNTTAVKFGGWRSPCPDAQIQVSQGLESTSGIPSYGVMIANLCSNCSVAEVHLHCGWFASANVVNPQIFKRMSYDDCLVNGGKPIDSGHVIQFQYSNTYSYPLSVASYVCSP</sequence>
<keyword evidence="1" id="KW-0732">Signal</keyword>
<dbReference type="Proteomes" id="UP001289374">
    <property type="component" value="Unassembled WGS sequence"/>
</dbReference>
<dbReference type="InterPro" id="IPR040361">
    <property type="entry name" value="TPD1"/>
</dbReference>
<organism evidence="2 3">
    <name type="scientific">Sesamum angolense</name>
    <dbReference type="NCBI Taxonomy" id="2727404"/>
    <lineage>
        <taxon>Eukaryota</taxon>
        <taxon>Viridiplantae</taxon>
        <taxon>Streptophyta</taxon>
        <taxon>Embryophyta</taxon>
        <taxon>Tracheophyta</taxon>
        <taxon>Spermatophyta</taxon>
        <taxon>Magnoliopsida</taxon>
        <taxon>eudicotyledons</taxon>
        <taxon>Gunneridae</taxon>
        <taxon>Pentapetalae</taxon>
        <taxon>asterids</taxon>
        <taxon>lamiids</taxon>
        <taxon>Lamiales</taxon>
        <taxon>Pedaliaceae</taxon>
        <taxon>Sesamum</taxon>
    </lineage>
</organism>
<dbReference type="EMBL" id="JACGWL010000011">
    <property type="protein sequence ID" value="KAK4392668.1"/>
    <property type="molecule type" value="Genomic_DNA"/>
</dbReference>
<dbReference type="AlphaFoldDB" id="A0AAE1WG54"/>
<evidence type="ECO:0000313" key="3">
    <source>
        <dbReference type="Proteomes" id="UP001289374"/>
    </source>
</evidence>
<name>A0AAE1WG54_9LAMI</name>
<keyword evidence="3" id="KW-1185">Reference proteome</keyword>
<evidence type="ECO:0000256" key="1">
    <source>
        <dbReference type="ARBA" id="ARBA00022729"/>
    </source>
</evidence>
<evidence type="ECO:0000313" key="2">
    <source>
        <dbReference type="EMBL" id="KAK4392668.1"/>
    </source>
</evidence>
<comment type="caution">
    <text evidence="2">The sequence shown here is derived from an EMBL/GenBank/DDBJ whole genome shotgun (WGS) entry which is preliminary data.</text>
</comment>
<reference evidence="2" key="2">
    <citation type="journal article" date="2024" name="Plant">
        <title>Genomic evolution and insights into agronomic trait innovations of Sesamum species.</title>
        <authorList>
            <person name="Miao H."/>
            <person name="Wang L."/>
            <person name="Qu L."/>
            <person name="Liu H."/>
            <person name="Sun Y."/>
            <person name="Le M."/>
            <person name="Wang Q."/>
            <person name="Wei S."/>
            <person name="Zheng Y."/>
            <person name="Lin W."/>
            <person name="Duan Y."/>
            <person name="Cao H."/>
            <person name="Xiong S."/>
            <person name="Wang X."/>
            <person name="Wei L."/>
            <person name="Li C."/>
            <person name="Ma Q."/>
            <person name="Ju M."/>
            <person name="Zhao R."/>
            <person name="Li G."/>
            <person name="Mu C."/>
            <person name="Tian Q."/>
            <person name="Mei H."/>
            <person name="Zhang T."/>
            <person name="Gao T."/>
            <person name="Zhang H."/>
        </authorList>
    </citation>
    <scope>NUCLEOTIDE SEQUENCE</scope>
    <source>
        <strain evidence="2">K16</strain>
    </source>
</reference>
<dbReference type="PANTHER" id="PTHR33184">
    <property type="entry name" value="PROTEIN TAPETUM DETERMINANT 1-LIKE-RELATED"/>
    <property type="match status" value="1"/>
</dbReference>
<dbReference type="PANTHER" id="PTHR33184:SF2">
    <property type="entry name" value="APPLE DOMAIN-CONTAINING PROTEIN"/>
    <property type="match status" value="1"/>
</dbReference>
<protein>
    <submittedName>
        <fullName evidence="2">TPD1 protein1</fullName>
    </submittedName>
</protein>
<dbReference type="GO" id="GO:0001709">
    <property type="term" value="P:cell fate determination"/>
    <property type="evidence" value="ECO:0007669"/>
    <property type="project" value="TreeGrafter"/>
</dbReference>